<keyword evidence="3" id="KW-0694">RNA-binding</keyword>
<feature type="compositionally biased region" description="Basic and acidic residues" evidence="10">
    <location>
        <begin position="1"/>
        <end position="18"/>
    </location>
</feature>
<dbReference type="Pfam" id="PF03719">
    <property type="entry name" value="Ribosomal_S5_C"/>
    <property type="match status" value="1"/>
</dbReference>
<proteinExistence type="inferred from homology"/>
<dbReference type="GO" id="GO:0003735">
    <property type="term" value="F:structural constituent of ribosome"/>
    <property type="evidence" value="ECO:0007669"/>
    <property type="project" value="UniProtKB-UniRule"/>
</dbReference>
<feature type="region of interest" description="Disordered" evidence="10">
    <location>
        <begin position="1"/>
        <end position="73"/>
    </location>
</feature>
<dbReference type="PANTHER" id="PTHR48277">
    <property type="entry name" value="MITOCHONDRIAL RIBOSOMAL PROTEIN S5"/>
    <property type="match status" value="1"/>
</dbReference>
<keyword evidence="4 8" id="KW-0689">Ribosomal protein</keyword>
<dbReference type="FunFam" id="3.30.230.10:FF:000002">
    <property type="entry name" value="30S ribosomal protein S5"/>
    <property type="match status" value="1"/>
</dbReference>
<name>A0A2M7H3S4_9BACT</name>
<evidence type="ECO:0000256" key="8">
    <source>
        <dbReference type="PROSITE-ProRule" id="PRU00268"/>
    </source>
</evidence>
<dbReference type="SUPFAM" id="SSF54768">
    <property type="entry name" value="dsRNA-binding domain-like"/>
    <property type="match status" value="1"/>
</dbReference>
<keyword evidence="2" id="KW-0699">rRNA-binding</keyword>
<dbReference type="EMBL" id="PFGC01000037">
    <property type="protein sequence ID" value="PIW36876.1"/>
    <property type="molecule type" value="Genomic_DNA"/>
</dbReference>
<dbReference type="InterPro" id="IPR000851">
    <property type="entry name" value="Ribosomal_uS5"/>
</dbReference>
<dbReference type="InterPro" id="IPR014721">
    <property type="entry name" value="Ribsml_uS5_D2-typ_fold_subgr"/>
</dbReference>
<evidence type="ECO:0000256" key="2">
    <source>
        <dbReference type="ARBA" id="ARBA00022730"/>
    </source>
</evidence>
<evidence type="ECO:0000256" key="1">
    <source>
        <dbReference type="ARBA" id="ARBA00008945"/>
    </source>
</evidence>
<gene>
    <name evidence="12" type="ORF">COW24_02870</name>
</gene>
<dbReference type="NCBIfam" id="TIGR01021">
    <property type="entry name" value="rpsE_bact"/>
    <property type="match status" value="1"/>
</dbReference>
<keyword evidence="5 8" id="KW-0687">Ribonucleoprotein</keyword>
<feature type="compositionally biased region" description="Low complexity" evidence="10">
    <location>
        <begin position="19"/>
        <end position="33"/>
    </location>
</feature>
<evidence type="ECO:0000313" key="13">
    <source>
        <dbReference type="Proteomes" id="UP000230292"/>
    </source>
</evidence>
<evidence type="ECO:0000256" key="6">
    <source>
        <dbReference type="ARBA" id="ARBA00035255"/>
    </source>
</evidence>
<dbReference type="Proteomes" id="UP000230292">
    <property type="component" value="Unassembled WGS sequence"/>
</dbReference>
<dbReference type="Gene3D" id="3.30.230.10">
    <property type="match status" value="1"/>
</dbReference>
<dbReference type="InterPro" id="IPR013810">
    <property type="entry name" value="Ribosomal_uS5_N"/>
</dbReference>
<dbReference type="GO" id="GO:0019843">
    <property type="term" value="F:rRNA binding"/>
    <property type="evidence" value="ECO:0007669"/>
    <property type="project" value="UniProtKB-KW"/>
</dbReference>
<protein>
    <recommendedName>
        <fullName evidence="6">Small ribosomal subunit protein uS5</fullName>
    </recommendedName>
    <alternativeName>
        <fullName evidence="7">30S ribosomal protein S5</fullName>
    </alternativeName>
</protein>
<dbReference type="InterPro" id="IPR005324">
    <property type="entry name" value="Ribosomal_uS5_C"/>
</dbReference>
<feature type="compositionally biased region" description="Basic residues" evidence="10">
    <location>
        <begin position="56"/>
        <end position="66"/>
    </location>
</feature>
<dbReference type="GO" id="GO:0015935">
    <property type="term" value="C:small ribosomal subunit"/>
    <property type="evidence" value="ECO:0007669"/>
    <property type="project" value="InterPro"/>
</dbReference>
<evidence type="ECO:0000259" key="11">
    <source>
        <dbReference type="PROSITE" id="PS50881"/>
    </source>
</evidence>
<comment type="caution">
    <text evidence="12">The sequence shown here is derived from an EMBL/GenBank/DDBJ whole genome shotgun (WGS) entry which is preliminary data.</text>
</comment>
<dbReference type="InterPro" id="IPR005712">
    <property type="entry name" value="Ribosomal_uS5_bac-type"/>
</dbReference>
<dbReference type="PANTHER" id="PTHR48277:SF1">
    <property type="entry name" value="MITOCHONDRIAL RIBOSOMAL PROTEIN S5"/>
    <property type="match status" value="1"/>
</dbReference>
<dbReference type="GO" id="GO:0006412">
    <property type="term" value="P:translation"/>
    <property type="evidence" value="ECO:0007669"/>
    <property type="project" value="InterPro"/>
</dbReference>
<dbReference type="AlphaFoldDB" id="A0A2M7H3S4"/>
<sequence>MADNTEEKKVTTPAESKKTVAAPAAKAVQATPRSGGGNNRGGGRNNSSNDGGDRGNRKRGGRRRRTDKPQEEFESKIVDLARVTRVMAGGKRMSFRACVIIGDKKGRVAMGVKKGADVQLAVQKATDYAKKHLIHVPIVAGTIPHTIESKFKGAKVLIKPAKAGTGIIAGGPMRVALEMAGVHNAVAKMKGSNNKINNLTAVLNALDELRTAEEISKLTKN</sequence>
<dbReference type="Gene3D" id="3.30.160.20">
    <property type="match status" value="1"/>
</dbReference>
<comment type="similarity">
    <text evidence="1 9">Belongs to the universal ribosomal protein uS5 family.</text>
</comment>
<dbReference type="SUPFAM" id="SSF54211">
    <property type="entry name" value="Ribosomal protein S5 domain 2-like"/>
    <property type="match status" value="1"/>
</dbReference>
<dbReference type="InterPro" id="IPR020568">
    <property type="entry name" value="Ribosomal_Su5_D2-typ_SF"/>
</dbReference>
<reference evidence="12 13" key="1">
    <citation type="submission" date="2017-09" db="EMBL/GenBank/DDBJ databases">
        <title>Depth-based differentiation of microbial function through sediment-hosted aquifers and enrichment of novel symbionts in the deep terrestrial subsurface.</title>
        <authorList>
            <person name="Probst A.J."/>
            <person name="Ladd B."/>
            <person name="Jarett J.K."/>
            <person name="Geller-Mcgrath D.E."/>
            <person name="Sieber C.M."/>
            <person name="Emerson J.B."/>
            <person name="Anantharaman K."/>
            <person name="Thomas B.C."/>
            <person name="Malmstrom R."/>
            <person name="Stieglmeier M."/>
            <person name="Klingl A."/>
            <person name="Woyke T."/>
            <person name="Ryan C.M."/>
            <person name="Banfield J.F."/>
        </authorList>
    </citation>
    <scope>NUCLEOTIDE SEQUENCE [LARGE SCALE GENOMIC DNA]</scope>
    <source>
        <strain evidence="12">CG15_BIG_FIL_POST_REV_8_21_14_020_45_12</strain>
    </source>
</reference>
<organism evidence="12 13">
    <name type="scientific">Candidatus Kerfeldbacteria bacterium CG15_BIG_FIL_POST_REV_8_21_14_020_45_12</name>
    <dbReference type="NCBI Taxonomy" id="2014247"/>
    <lineage>
        <taxon>Bacteria</taxon>
        <taxon>Candidatus Kerfeldiibacteriota</taxon>
    </lineage>
</organism>
<evidence type="ECO:0000313" key="12">
    <source>
        <dbReference type="EMBL" id="PIW36876.1"/>
    </source>
</evidence>
<evidence type="ECO:0000256" key="4">
    <source>
        <dbReference type="ARBA" id="ARBA00022980"/>
    </source>
</evidence>
<dbReference type="PROSITE" id="PS50881">
    <property type="entry name" value="S5_DSRBD"/>
    <property type="match status" value="1"/>
</dbReference>
<dbReference type="Pfam" id="PF00333">
    <property type="entry name" value="Ribosomal_S5"/>
    <property type="match status" value="1"/>
</dbReference>
<accession>A0A2M7H3S4</accession>
<evidence type="ECO:0000256" key="9">
    <source>
        <dbReference type="RuleBase" id="RU003823"/>
    </source>
</evidence>
<feature type="domain" description="S5 DRBM" evidence="11">
    <location>
        <begin position="73"/>
        <end position="136"/>
    </location>
</feature>
<evidence type="ECO:0000256" key="5">
    <source>
        <dbReference type="ARBA" id="ARBA00023274"/>
    </source>
</evidence>
<evidence type="ECO:0000256" key="7">
    <source>
        <dbReference type="ARBA" id="ARBA00035519"/>
    </source>
</evidence>
<evidence type="ECO:0000256" key="3">
    <source>
        <dbReference type="ARBA" id="ARBA00022884"/>
    </source>
</evidence>
<dbReference type="GO" id="GO:0005737">
    <property type="term" value="C:cytoplasm"/>
    <property type="evidence" value="ECO:0007669"/>
    <property type="project" value="UniProtKB-ARBA"/>
</dbReference>
<evidence type="ECO:0000256" key="10">
    <source>
        <dbReference type="SAM" id="MobiDB-lite"/>
    </source>
</evidence>
<feature type="compositionally biased region" description="Gly residues" evidence="10">
    <location>
        <begin position="34"/>
        <end position="44"/>
    </location>
</feature>